<keyword evidence="2" id="KW-0946">Virion</keyword>
<reference evidence="4" key="1">
    <citation type="submission" date="2020-11" db="EMBL/GenBank/DDBJ databases">
        <authorList>
            <person name="Paraskevopoulou S."/>
            <person name="Kaefer S."/>
            <person name="Zirkel F."/>
            <person name="Donath A."/>
            <person name="Petersen M."/>
            <person name="Liu S."/>
            <person name="Zhou X."/>
            <person name="Drosten C."/>
            <person name="Misof B."/>
            <person name="Junglen S."/>
        </authorList>
    </citation>
    <scope>NUCLEOTIDE SEQUENCE</scope>
    <source>
        <strain evidence="4">OKIAV414</strain>
    </source>
</reference>
<evidence type="ECO:0008006" key="5">
    <source>
        <dbReference type="Google" id="ProtNLM"/>
    </source>
</evidence>
<evidence type="ECO:0000256" key="2">
    <source>
        <dbReference type="ARBA" id="ARBA00022844"/>
    </source>
</evidence>
<reference evidence="4" key="2">
    <citation type="journal article" date="2021" name="Virus Evol.">
        <title>Viromics of extant insect orders unveil the evolution of the flavi-like superfamily.</title>
        <authorList>
            <person name="Sofia P."/>
            <person name="Simon K."/>
            <person name="Florian Z."/>
            <person name="Alexander D."/>
            <person name="Malte P."/>
            <person name="Shanlin L."/>
            <person name="Xin Z."/>
            <person name="Christian D."/>
            <person name="Bernhard M."/>
            <person name="Sandra J."/>
        </authorList>
    </citation>
    <scope>NUCLEOTIDE SEQUENCE</scope>
    <source>
        <strain evidence="4">OKIAV414</strain>
    </source>
</reference>
<dbReference type="Gene3D" id="2.60.120.20">
    <property type="match status" value="1"/>
</dbReference>
<name>A0A8A6RKR0_9TOMB</name>
<organism evidence="4">
    <name type="scientific">Hymenopteran tombus-related virus</name>
    <dbReference type="NCBI Taxonomy" id="2822555"/>
    <lineage>
        <taxon>Viruses</taxon>
        <taxon>Riboviria</taxon>
        <taxon>Orthornavirae</taxon>
        <taxon>Kitrinoviricota</taxon>
        <taxon>Tolucaviricetes</taxon>
        <taxon>Tolivirales</taxon>
        <taxon>Tombusviridae</taxon>
    </lineage>
</organism>
<dbReference type="EMBL" id="MW208794">
    <property type="protein sequence ID" value="QTJ63635.1"/>
    <property type="molecule type" value="Genomic_RNA"/>
</dbReference>
<protein>
    <recommendedName>
        <fullName evidence="5">Capsid protein</fullName>
    </recommendedName>
</protein>
<feature type="compositionally biased region" description="Polar residues" evidence="3">
    <location>
        <begin position="63"/>
        <end position="75"/>
    </location>
</feature>
<comment type="subcellular location">
    <subcellularLocation>
        <location evidence="1">Virion</location>
    </subcellularLocation>
</comment>
<evidence type="ECO:0000256" key="3">
    <source>
        <dbReference type="SAM" id="MobiDB-lite"/>
    </source>
</evidence>
<feature type="region of interest" description="Disordered" evidence="3">
    <location>
        <begin position="63"/>
        <end position="102"/>
    </location>
</feature>
<dbReference type="SUPFAM" id="SSF88633">
    <property type="entry name" value="Positive stranded ssRNA viruses"/>
    <property type="match status" value="1"/>
</dbReference>
<accession>A0A8A6RKR0</accession>
<sequence>MIKLMNIRFSDSPSIIKMLNPYRGRGRGTNAALNIAAAAGGMAARVATDRLINWFSTPSQTQRMVMPGPSNTQVVRGSRGRGRGRGRGGRRRGANSRPAVTHSGAKVVVRDTEVIGSVTSGTVSYMMNPSCTEMPRLAAYEKMYSRYKVNYFNISFKSTSGTAISGSVTVGVEIGTKDDNIKDAKAIQKLRPMFVVPAWKSDTIALGSEFTISRALVCGDKSNDGVAFTLYVSSTHADLGIIQVSYEVEFSFPRPFQ</sequence>
<feature type="compositionally biased region" description="Basic residues" evidence="3">
    <location>
        <begin position="78"/>
        <end position="94"/>
    </location>
</feature>
<evidence type="ECO:0000313" key="4">
    <source>
        <dbReference type="EMBL" id="QTJ63635.1"/>
    </source>
</evidence>
<dbReference type="InterPro" id="IPR029053">
    <property type="entry name" value="Viral_coat"/>
</dbReference>
<evidence type="ECO:0000256" key="1">
    <source>
        <dbReference type="ARBA" id="ARBA00004328"/>
    </source>
</evidence>
<dbReference type="GO" id="GO:0044423">
    <property type="term" value="C:virion component"/>
    <property type="evidence" value="ECO:0007669"/>
    <property type="project" value="UniProtKB-KW"/>
</dbReference>
<proteinExistence type="predicted"/>